<proteinExistence type="predicted"/>
<evidence type="ECO:0000313" key="4">
    <source>
        <dbReference type="Proteomes" id="UP001460270"/>
    </source>
</evidence>
<evidence type="ECO:0000313" key="3">
    <source>
        <dbReference type="EMBL" id="KAK7881192.1"/>
    </source>
</evidence>
<reference evidence="4" key="1">
    <citation type="submission" date="2024-04" db="EMBL/GenBank/DDBJ databases">
        <title>Salinicola lusitanus LLJ914,a marine bacterium isolated from the Okinawa Trough.</title>
        <authorList>
            <person name="Li J."/>
        </authorList>
    </citation>
    <scope>NUCLEOTIDE SEQUENCE [LARGE SCALE GENOMIC DNA]</scope>
</reference>
<protein>
    <submittedName>
        <fullName evidence="3">Uncharacterized protein</fullName>
    </submittedName>
</protein>
<feature type="transmembrane region" description="Helical" evidence="2">
    <location>
        <begin position="53"/>
        <end position="72"/>
    </location>
</feature>
<name>A0AAW0MKB2_9GOBI</name>
<feature type="compositionally biased region" description="Polar residues" evidence="1">
    <location>
        <begin position="201"/>
        <end position="214"/>
    </location>
</feature>
<keyword evidence="4" id="KW-1185">Reference proteome</keyword>
<organism evidence="3 4">
    <name type="scientific">Mugilogobius chulae</name>
    <name type="common">yellowstripe goby</name>
    <dbReference type="NCBI Taxonomy" id="88201"/>
    <lineage>
        <taxon>Eukaryota</taxon>
        <taxon>Metazoa</taxon>
        <taxon>Chordata</taxon>
        <taxon>Craniata</taxon>
        <taxon>Vertebrata</taxon>
        <taxon>Euteleostomi</taxon>
        <taxon>Actinopterygii</taxon>
        <taxon>Neopterygii</taxon>
        <taxon>Teleostei</taxon>
        <taxon>Neoteleostei</taxon>
        <taxon>Acanthomorphata</taxon>
        <taxon>Gobiaria</taxon>
        <taxon>Gobiiformes</taxon>
        <taxon>Gobioidei</taxon>
        <taxon>Gobiidae</taxon>
        <taxon>Gobionellinae</taxon>
        <taxon>Mugilogobius</taxon>
    </lineage>
</organism>
<keyword evidence="2" id="KW-0812">Transmembrane</keyword>
<keyword evidence="2" id="KW-0472">Membrane</keyword>
<dbReference type="Proteomes" id="UP001460270">
    <property type="component" value="Unassembled WGS sequence"/>
</dbReference>
<keyword evidence="2" id="KW-1133">Transmembrane helix</keyword>
<accession>A0AAW0MKB2</accession>
<comment type="caution">
    <text evidence="3">The sequence shown here is derived from an EMBL/GenBank/DDBJ whole genome shotgun (WGS) entry which is preliminary data.</text>
</comment>
<dbReference type="AlphaFoldDB" id="A0AAW0MKB2"/>
<gene>
    <name evidence="3" type="ORF">WMY93_029601</name>
</gene>
<sequence>MKKNHKCSTYLTWGGLPSQETHSGRGQVTSTARSFPVSFSFVVVLTRRSHSELLLHTYPLFFLLFVPLFPHFKPAFTALSPAGTWRLTGACAEPGRAQAYDGRHRLSSRAETRGRRDVGVQSDLQWCDVAVQVDLIGLSCRTPGSDDVPWRCLAVRPEPTEGGALWHCCLHSNSTLAPPSSAALLGPSPSRTPELQTTYPACTSLPAKSSSPQRCSLLRP</sequence>
<evidence type="ECO:0000256" key="1">
    <source>
        <dbReference type="SAM" id="MobiDB-lite"/>
    </source>
</evidence>
<feature type="region of interest" description="Disordered" evidence="1">
    <location>
        <begin position="201"/>
        <end position="220"/>
    </location>
</feature>
<evidence type="ECO:0000256" key="2">
    <source>
        <dbReference type="SAM" id="Phobius"/>
    </source>
</evidence>
<dbReference type="EMBL" id="JBBPFD010000022">
    <property type="protein sequence ID" value="KAK7881192.1"/>
    <property type="molecule type" value="Genomic_DNA"/>
</dbReference>